<dbReference type="PANTHER" id="PTHR37326:SF1">
    <property type="entry name" value="BLL3975 PROTEIN"/>
    <property type="match status" value="1"/>
</dbReference>
<dbReference type="Pfam" id="PF24827">
    <property type="entry name" value="AstE_AspA_cat"/>
    <property type="match status" value="1"/>
</dbReference>
<proteinExistence type="predicted"/>
<keyword evidence="3" id="KW-0378">Hydrolase</keyword>
<evidence type="ECO:0000256" key="4">
    <source>
        <dbReference type="ARBA" id="ARBA00022833"/>
    </source>
</evidence>
<evidence type="ECO:0000313" key="6">
    <source>
        <dbReference type="EMBL" id="KGC06595.1"/>
    </source>
</evidence>
<dbReference type="GO" id="GO:0016788">
    <property type="term" value="F:hydrolase activity, acting on ester bonds"/>
    <property type="evidence" value="ECO:0007669"/>
    <property type="project" value="InterPro"/>
</dbReference>
<dbReference type="PANTHER" id="PTHR37326">
    <property type="entry name" value="BLL3975 PROTEIN"/>
    <property type="match status" value="1"/>
</dbReference>
<reference evidence="6 7" key="1">
    <citation type="submission" date="2014-06" db="EMBL/GenBank/DDBJ databases">
        <authorList>
            <person name="Bishop-Lilly K.A."/>
            <person name="Broomall S.M."/>
            <person name="Chain P.S."/>
            <person name="Chertkov O."/>
            <person name="Coyne S.R."/>
            <person name="Daligault H.E."/>
            <person name="Davenport K.W."/>
            <person name="Erkkila T."/>
            <person name="Frey K.G."/>
            <person name="Gibbons H.S."/>
            <person name="Gu W."/>
            <person name="Jaissle J."/>
            <person name="Johnson S.L."/>
            <person name="Koroleva G.I."/>
            <person name="Ladner J.T."/>
            <person name="Lo C.-C."/>
            <person name="Minogue T.D."/>
            <person name="Munk C."/>
            <person name="Palacios G.F."/>
            <person name="Redden C.L."/>
            <person name="Rosenzweig C.N."/>
            <person name="Scholz M.B."/>
            <person name="Teshima H."/>
            <person name="Xu Y."/>
        </authorList>
    </citation>
    <scope>NUCLEOTIDE SEQUENCE [LARGE SCALE GENOMIC DNA]</scope>
    <source>
        <strain evidence="6 7">DWS 37UF10B-2</strain>
    </source>
</reference>
<dbReference type="Gene3D" id="3.40.630.10">
    <property type="entry name" value="Zn peptidases"/>
    <property type="match status" value="1"/>
</dbReference>
<comment type="caution">
    <text evidence="6">The sequence shown here is derived from an EMBL/GenBank/DDBJ whole genome shotgun (WGS) entry which is preliminary data.</text>
</comment>
<dbReference type="InterPro" id="IPR014336">
    <property type="entry name" value="DoeB"/>
</dbReference>
<comment type="cofactor">
    <cofactor evidence="1">
        <name>Zn(2+)</name>
        <dbReference type="ChEBI" id="CHEBI:29105"/>
    </cofactor>
</comment>
<dbReference type="PIRSF" id="PIRSF039012">
    <property type="entry name" value="ASP"/>
    <property type="match status" value="1"/>
</dbReference>
<dbReference type="RefSeq" id="WP_034208856.1">
    <property type="nucleotide sequence ID" value="NZ_KN150856.1"/>
</dbReference>
<dbReference type="GO" id="GO:0046872">
    <property type="term" value="F:metal ion binding"/>
    <property type="evidence" value="ECO:0007669"/>
    <property type="project" value="UniProtKB-KW"/>
</dbReference>
<evidence type="ECO:0000256" key="2">
    <source>
        <dbReference type="ARBA" id="ARBA00022723"/>
    </source>
</evidence>
<feature type="domain" description="Succinylglutamate desuccinylase/Aspartoacylase catalytic" evidence="5">
    <location>
        <begin position="47"/>
        <end position="234"/>
    </location>
</feature>
<dbReference type="NCBIfam" id="TIGR02994">
    <property type="entry name" value="ectoine_eutE"/>
    <property type="match status" value="1"/>
</dbReference>
<protein>
    <submittedName>
        <fullName evidence="6">Ectoine utilization protein EutE</fullName>
    </submittedName>
</protein>
<dbReference type="Proteomes" id="UP000029575">
    <property type="component" value="Unassembled WGS sequence"/>
</dbReference>
<organism evidence="6 7">
    <name type="scientific">Burkholderia cepacia</name>
    <name type="common">Pseudomonas cepacia</name>
    <dbReference type="NCBI Taxonomy" id="292"/>
    <lineage>
        <taxon>Bacteria</taxon>
        <taxon>Pseudomonadati</taxon>
        <taxon>Pseudomonadota</taxon>
        <taxon>Betaproteobacteria</taxon>
        <taxon>Burkholderiales</taxon>
        <taxon>Burkholderiaceae</taxon>
        <taxon>Burkholderia</taxon>
        <taxon>Burkholderia cepacia complex</taxon>
    </lineage>
</organism>
<evidence type="ECO:0000313" key="7">
    <source>
        <dbReference type="Proteomes" id="UP000029575"/>
    </source>
</evidence>
<accession>A0AA89CIM5</accession>
<keyword evidence="4" id="KW-0862">Zinc</keyword>
<dbReference type="InterPro" id="IPR053138">
    <property type="entry name" value="N-alpha-Ac-DABA_deacetylase"/>
</dbReference>
<dbReference type="CDD" id="cd06252">
    <property type="entry name" value="M14_ASTE_ASPA-like"/>
    <property type="match status" value="1"/>
</dbReference>
<dbReference type="InterPro" id="IPR055438">
    <property type="entry name" value="AstE_AspA_cat"/>
</dbReference>
<dbReference type="EMBL" id="JPGD01000003">
    <property type="protein sequence ID" value="KGC06595.1"/>
    <property type="molecule type" value="Genomic_DNA"/>
</dbReference>
<gene>
    <name evidence="6" type="primary">eutE</name>
    <name evidence="6" type="ORF">DM43_4352</name>
</gene>
<evidence type="ECO:0000256" key="1">
    <source>
        <dbReference type="ARBA" id="ARBA00001947"/>
    </source>
</evidence>
<sequence length="349" mass="37035">MRASPITPTVDFDADGEQHGFLKLPYSRDDSAWGAIMIPVTVVKRGDGPTVLLTGGNHGDEYEGPVALSKLAGSLKAADVTGRVIVVPFMNYPAFRAGCRTSPIDAGNLNRSFPGRPDGTVTEKIADYFQRHLLPLATHVLDIHAGGRTLDFVPFAAIHVLEDRDQEARCERAMRAFGAPYSMRMLELDSVGLYDSAAEEAGKVFVSTELGGGGTSTAASVAIAERGVRGFLAHAGVLARREGARAGAGGAPRTTTLLDMPDGACYTTSEHRGLLEMCVDLGSEVEAGDVLARVHDIDRTGVTPVEYVARRRGLLAARHFPGIVQTGDTIAVVADIVERNIPVATWGDA</sequence>
<dbReference type="InterPro" id="IPR043795">
    <property type="entry name" value="N-alpha-Ac-DABA-like"/>
</dbReference>
<dbReference type="SUPFAM" id="SSF53187">
    <property type="entry name" value="Zn-dependent exopeptidases"/>
    <property type="match status" value="1"/>
</dbReference>
<dbReference type="GO" id="GO:0016811">
    <property type="term" value="F:hydrolase activity, acting on carbon-nitrogen (but not peptide) bonds, in linear amides"/>
    <property type="evidence" value="ECO:0007669"/>
    <property type="project" value="InterPro"/>
</dbReference>
<dbReference type="AlphaFoldDB" id="A0AA89CIM5"/>
<evidence type="ECO:0000256" key="3">
    <source>
        <dbReference type="ARBA" id="ARBA00022801"/>
    </source>
</evidence>
<name>A0AA89CIM5_BURCE</name>
<evidence type="ECO:0000259" key="5">
    <source>
        <dbReference type="Pfam" id="PF24827"/>
    </source>
</evidence>
<keyword evidence="2" id="KW-0479">Metal-binding</keyword>